<feature type="region of interest" description="Disordered" evidence="1">
    <location>
        <begin position="1"/>
        <end position="23"/>
    </location>
</feature>
<accession>A0A1V9XHQ3</accession>
<dbReference type="AlphaFoldDB" id="A0A1V9XHQ3"/>
<evidence type="ECO:0000313" key="3">
    <source>
        <dbReference type="Proteomes" id="UP000192247"/>
    </source>
</evidence>
<dbReference type="EMBL" id="MNPL01010550">
    <property type="protein sequence ID" value="OQR73060.1"/>
    <property type="molecule type" value="Genomic_DNA"/>
</dbReference>
<sequence length="23" mass="2835">MQSRQQQRRRRILETISDNCSDN</sequence>
<organism evidence="2 3">
    <name type="scientific">Tropilaelaps mercedesae</name>
    <dbReference type="NCBI Taxonomy" id="418985"/>
    <lineage>
        <taxon>Eukaryota</taxon>
        <taxon>Metazoa</taxon>
        <taxon>Ecdysozoa</taxon>
        <taxon>Arthropoda</taxon>
        <taxon>Chelicerata</taxon>
        <taxon>Arachnida</taxon>
        <taxon>Acari</taxon>
        <taxon>Parasitiformes</taxon>
        <taxon>Mesostigmata</taxon>
        <taxon>Gamasina</taxon>
        <taxon>Dermanyssoidea</taxon>
        <taxon>Laelapidae</taxon>
        <taxon>Tropilaelaps</taxon>
    </lineage>
</organism>
<evidence type="ECO:0000313" key="2">
    <source>
        <dbReference type="EMBL" id="OQR73060.1"/>
    </source>
</evidence>
<dbReference type="Proteomes" id="UP000192247">
    <property type="component" value="Unassembled WGS sequence"/>
</dbReference>
<protein>
    <submittedName>
        <fullName evidence="2">Uncharacterized protein</fullName>
    </submittedName>
</protein>
<comment type="caution">
    <text evidence="2">The sequence shown here is derived from an EMBL/GenBank/DDBJ whole genome shotgun (WGS) entry which is preliminary data.</text>
</comment>
<feature type="compositionally biased region" description="Basic residues" evidence="1">
    <location>
        <begin position="1"/>
        <end position="11"/>
    </location>
</feature>
<reference evidence="2 3" key="1">
    <citation type="journal article" date="2017" name="Gigascience">
        <title>Draft genome of the honey bee ectoparasitic mite, Tropilaelaps mercedesae, is shaped by the parasitic life history.</title>
        <authorList>
            <person name="Dong X."/>
            <person name="Armstrong S.D."/>
            <person name="Xia D."/>
            <person name="Makepeace B.L."/>
            <person name="Darby A.C."/>
            <person name="Kadowaki T."/>
        </authorList>
    </citation>
    <scope>NUCLEOTIDE SEQUENCE [LARGE SCALE GENOMIC DNA]</scope>
    <source>
        <strain evidence="2">Wuxi-XJTLU</strain>
    </source>
</reference>
<gene>
    <name evidence="2" type="ORF">BIW11_03656</name>
</gene>
<dbReference type="InParanoid" id="A0A1V9XHQ3"/>
<keyword evidence="3" id="KW-1185">Reference proteome</keyword>
<name>A0A1V9XHQ3_9ACAR</name>
<evidence type="ECO:0000256" key="1">
    <source>
        <dbReference type="SAM" id="MobiDB-lite"/>
    </source>
</evidence>
<proteinExistence type="predicted"/>